<organism evidence="2 3">
    <name type="scientific">Aeromonas hydrophila</name>
    <dbReference type="NCBI Taxonomy" id="644"/>
    <lineage>
        <taxon>Bacteria</taxon>
        <taxon>Pseudomonadati</taxon>
        <taxon>Pseudomonadota</taxon>
        <taxon>Gammaproteobacteria</taxon>
        <taxon>Aeromonadales</taxon>
        <taxon>Aeromonadaceae</taxon>
        <taxon>Aeromonas</taxon>
    </lineage>
</organism>
<keyword evidence="1" id="KW-0732">Signal</keyword>
<comment type="caution">
    <text evidence="2">The sequence shown here is derived from an EMBL/GenBank/DDBJ whole genome shotgun (WGS) entry which is preliminary data.</text>
</comment>
<protein>
    <submittedName>
        <fullName evidence="2">Uncharacterized protein</fullName>
    </submittedName>
</protein>
<proteinExistence type="predicted"/>
<reference evidence="2" key="1">
    <citation type="journal article" date="2018" name="Genome Biol.">
        <title>SKESA: strategic k-mer extension for scrupulous assemblies.</title>
        <authorList>
            <person name="Souvorov A."/>
            <person name="Agarwala R."/>
            <person name="Lipman D.J."/>
        </authorList>
    </citation>
    <scope>NUCLEOTIDE SEQUENCE</scope>
    <source>
        <strain evidence="2">OLC2673_Aeromonas</strain>
    </source>
</reference>
<dbReference type="Proteomes" id="UP000859505">
    <property type="component" value="Unassembled WGS sequence"/>
</dbReference>
<dbReference type="AlphaFoldDB" id="A0AAD3UDG2"/>
<gene>
    <name evidence="2" type="ORF">JAJ28_003616</name>
</gene>
<accession>A0AAD3UDG2</accession>
<sequence length="159" mass="17169">MTRTSLLLLTLPLCALAADGELWLVELEHNDGLRLQFQGAELELGNAALSGVAGNDELRPGMRLAILSRDGVAERIGMADALAGFLPTSQWRRAEASLLAVTGRALRLQGLGVLAFDDDTRWLNGSPADLQPGRKLVLSRNEQGRLTEILIANPEDESE</sequence>
<evidence type="ECO:0000256" key="1">
    <source>
        <dbReference type="SAM" id="SignalP"/>
    </source>
</evidence>
<evidence type="ECO:0000313" key="2">
    <source>
        <dbReference type="EMBL" id="HAT6345828.1"/>
    </source>
</evidence>
<reference evidence="2" key="2">
    <citation type="submission" date="2020-01" db="EMBL/GenBank/DDBJ databases">
        <authorList>
            <consortium name="NCBI Pathogen Detection Project"/>
        </authorList>
    </citation>
    <scope>NUCLEOTIDE SEQUENCE</scope>
    <source>
        <strain evidence="2">OLC2673_Aeromonas</strain>
    </source>
</reference>
<feature type="chain" id="PRO_5042195669" evidence="1">
    <location>
        <begin position="18"/>
        <end position="159"/>
    </location>
</feature>
<feature type="signal peptide" evidence="1">
    <location>
        <begin position="1"/>
        <end position="17"/>
    </location>
</feature>
<evidence type="ECO:0000313" key="3">
    <source>
        <dbReference type="Proteomes" id="UP000859505"/>
    </source>
</evidence>
<name>A0AAD3UDG2_AERHY</name>
<dbReference type="EMBL" id="DACTUL010000035">
    <property type="protein sequence ID" value="HAT6345828.1"/>
    <property type="molecule type" value="Genomic_DNA"/>
</dbReference>